<proteinExistence type="predicted"/>
<dbReference type="EMBL" id="ML975317">
    <property type="protein sequence ID" value="KAF1833508.1"/>
    <property type="molecule type" value="Genomic_DNA"/>
</dbReference>
<sequence length="439" mass="50001">MARRSSFDQASAGFRAHLPDLSSPRFTTAAKQTIYEYAKDMQDHRAPPWLYDLTKVWEKLLSEPYKGVTNDGNVRQGLFEARDEGAPVEGAVKKAEELLSGLDEEQKKKISYPINAREWRAWSNPEFLLRPFGLRLEEVAKLTAQSILAVVEASLSPEGYQKALSAMRVNHFLGEVVKLPNIMNKYSYNFLLFGTPSTSSSSPWGWLLYGHHLDISCFFKGSQVIMTPSFTGAEPNIIDQGEWKGTEILHKEGNLGLQLMQSLSPDQQHQAQIFKNLRDKGMKQVYGTSNNDETKRDELITDTWGPDDQRHRCGAFRDNRIVPYEGIRVSTFTSEQQDVLLALCTEFLLYHPHPARQAKLALIKRHLDETYFCWIGGFGDEDAFYFRVQSPVILVEFDHHSGVFLTNREPAKYHTHTIVRTPNAGDYGQAVRVGRERLE</sequence>
<dbReference type="AlphaFoldDB" id="A0A6A5K868"/>
<name>A0A6A5K868_9PLEO</name>
<organism evidence="1 2">
    <name type="scientific">Decorospora gaudefroyi</name>
    <dbReference type="NCBI Taxonomy" id="184978"/>
    <lineage>
        <taxon>Eukaryota</taxon>
        <taxon>Fungi</taxon>
        <taxon>Dikarya</taxon>
        <taxon>Ascomycota</taxon>
        <taxon>Pezizomycotina</taxon>
        <taxon>Dothideomycetes</taxon>
        <taxon>Pleosporomycetidae</taxon>
        <taxon>Pleosporales</taxon>
        <taxon>Pleosporineae</taxon>
        <taxon>Pleosporaceae</taxon>
        <taxon>Decorospora</taxon>
    </lineage>
</organism>
<reference evidence="1" key="1">
    <citation type="submission" date="2020-01" db="EMBL/GenBank/DDBJ databases">
        <authorList>
            <consortium name="DOE Joint Genome Institute"/>
            <person name="Haridas S."/>
            <person name="Albert R."/>
            <person name="Binder M."/>
            <person name="Bloem J."/>
            <person name="Labutti K."/>
            <person name="Salamov A."/>
            <person name="Andreopoulos B."/>
            <person name="Baker S.E."/>
            <person name="Barry K."/>
            <person name="Bills G."/>
            <person name="Bluhm B.H."/>
            <person name="Cannon C."/>
            <person name="Castanera R."/>
            <person name="Culley D.E."/>
            <person name="Daum C."/>
            <person name="Ezra D."/>
            <person name="Gonzalez J.B."/>
            <person name="Henrissat B."/>
            <person name="Kuo A."/>
            <person name="Liang C."/>
            <person name="Lipzen A."/>
            <person name="Lutzoni F."/>
            <person name="Magnuson J."/>
            <person name="Mondo S."/>
            <person name="Nolan M."/>
            <person name="Ohm R."/>
            <person name="Pangilinan J."/>
            <person name="Park H.-J."/>
            <person name="Ramirez L."/>
            <person name="Alfaro M."/>
            <person name="Sun H."/>
            <person name="Tritt A."/>
            <person name="Yoshinaga Y."/>
            <person name="Zwiers L.-H."/>
            <person name="Turgeon B.G."/>
            <person name="Goodwin S.B."/>
            <person name="Spatafora J.W."/>
            <person name="Crous P.W."/>
            <person name="Grigoriev I.V."/>
        </authorList>
    </citation>
    <scope>NUCLEOTIDE SEQUENCE</scope>
    <source>
        <strain evidence="1">P77</strain>
    </source>
</reference>
<gene>
    <name evidence="1" type="ORF">BDW02DRAFT_552381</name>
</gene>
<dbReference type="PANTHER" id="PTHR37489">
    <property type="entry name" value="DUF3500 DOMAIN-CONTAINING PROTEIN"/>
    <property type="match status" value="1"/>
</dbReference>
<evidence type="ECO:0000313" key="2">
    <source>
        <dbReference type="Proteomes" id="UP000800040"/>
    </source>
</evidence>
<dbReference type="Proteomes" id="UP000800040">
    <property type="component" value="Unassembled WGS sequence"/>
</dbReference>
<evidence type="ECO:0008006" key="3">
    <source>
        <dbReference type="Google" id="ProtNLM"/>
    </source>
</evidence>
<dbReference type="OrthoDB" id="4539697at2759"/>
<keyword evidence="2" id="KW-1185">Reference proteome</keyword>
<dbReference type="InterPro" id="IPR021889">
    <property type="entry name" value="DUF3500"/>
</dbReference>
<accession>A0A6A5K868</accession>
<dbReference type="PANTHER" id="PTHR37489:SF1">
    <property type="entry name" value="DUF3500 DOMAIN-CONTAINING PROTEIN"/>
    <property type="match status" value="1"/>
</dbReference>
<protein>
    <recommendedName>
        <fullName evidence="3">DUF3500 domain-containing protein</fullName>
    </recommendedName>
</protein>
<dbReference type="Pfam" id="PF12006">
    <property type="entry name" value="DUF3500"/>
    <property type="match status" value="1"/>
</dbReference>
<evidence type="ECO:0000313" key="1">
    <source>
        <dbReference type="EMBL" id="KAF1833508.1"/>
    </source>
</evidence>